<feature type="compositionally biased region" description="Polar residues" evidence="1">
    <location>
        <begin position="53"/>
        <end position="79"/>
    </location>
</feature>
<feature type="region of interest" description="Disordered" evidence="1">
    <location>
        <begin position="46"/>
        <end position="79"/>
    </location>
</feature>
<dbReference type="AlphaFoldDB" id="A0A1R0H158"/>
<accession>A0A1R0H158</accession>
<evidence type="ECO:0000313" key="3">
    <source>
        <dbReference type="Proteomes" id="UP000187455"/>
    </source>
</evidence>
<evidence type="ECO:0000313" key="2">
    <source>
        <dbReference type="EMBL" id="OLY82882.1"/>
    </source>
</evidence>
<feature type="region of interest" description="Disordered" evidence="1">
    <location>
        <begin position="1"/>
        <end position="31"/>
    </location>
</feature>
<dbReference type="EMBL" id="LSSL01001193">
    <property type="protein sequence ID" value="OLY82882.1"/>
    <property type="molecule type" value="Genomic_DNA"/>
</dbReference>
<sequence>MRPSSSMVNNFESGLNLPQSNNPYEPKVTGNPFSYGFNQRSKLSQKYSKRHQGQVSGVPNQNQEGMTQNSINGSQRGESTEENNNVFLKYLISNFFNLINCKKAMSSHISSEKNGNLIFVSEIDENLFNRTAKICVDLMLKFYNEADERIKHEKYSTIATSMVISLEMIAKAAGTEYKSDRKKLTKISLYPKKIYESLNEYLYSKDILNYYAKRIGMTK</sequence>
<evidence type="ECO:0000256" key="1">
    <source>
        <dbReference type="SAM" id="MobiDB-lite"/>
    </source>
</evidence>
<comment type="caution">
    <text evidence="2">The sequence shown here is derived from an EMBL/GenBank/DDBJ whole genome shotgun (WGS) entry which is preliminary data.</text>
</comment>
<proteinExistence type="predicted"/>
<keyword evidence="3" id="KW-1185">Reference proteome</keyword>
<name>A0A1R0H158_9FUNG</name>
<feature type="compositionally biased region" description="Polar residues" evidence="1">
    <location>
        <begin position="1"/>
        <end position="23"/>
    </location>
</feature>
<organism evidence="2 3">
    <name type="scientific">Smittium mucronatum</name>
    <dbReference type="NCBI Taxonomy" id="133383"/>
    <lineage>
        <taxon>Eukaryota</taxon>
        <taxon>Fungi</taxon>
        <taxon>Fungi incertae sedis</taxon>
        <taxon>Zoopagomycota</taxon>
        <taxon>Kickxellomycotina</taxon>
        <taxon>Harpellomycetes</taxon>
        <taxon>Harpellales</taxon>
        <taxon>Legeriomycetaceae</taxon>
        <taxon>Smittium</taxon>
    </lineage>
</organism>
<gene>
    <name evidence="2" type="ORF">AYI68_g2984</name>
</gene>
<reference evidence="2 3" key="1">
    <citation type="journal article" date="2016" name="Mol. Biol. Evol.">
        <title>Genome-Wide Survey of Gut Fungi (Harpellales) Reveals the First Horizontally Transferred Ubiquitin Gene from a Mosquito Host.</title>
        <authorList>
            <person name="Wang Y."/>
            <person name="White M.M."/>
            <person name="Kvist S."/>
            <person name="Moncalvo J.M."/>
        </authorList>
    </citation>
    <scope>NUCLEOTIDE SEQUENCE [LARGE SCALE GENOMIC DNA]</scope>
    <source>
        <strain evidence="2 3">ALG-7-W6</strain>
    </source>
</reference>
<protein>
    <submittedName>
        <fullName evidence="2">Uncharacterized protein</fullName>
    </submittedName>
</protein>
<dbReference type="Proteomes" id="UP000187455">
    <property type="component" value="Unassembled WGS sequence"/>
</dbReference>